<protein>
    <submittedName>
        <fullName evidence="2">Alpha/beta-hydrolase</fullName>
    </submittedName>
</protein>
<dbReference type="InterPro" id="IPR029058">
    <property type="entry name" value="AB_hydrolase_fold"/>
</dbReference>
<feature type="domain" description="Carboxylesterase type B" evidence="1">
    <location>
        <begin position="12"/>
        <end position="459"/>
    </location>
</feature>
<gene>
    <name evidence="2" type="ORF">NKR19_g9485</name>
</gene>
<evidence type="ECO:0000313" key="3">
    <source>
        <dbReference type="Proteomes" id="UP001174691"/>
    </source>
</evidence>
<dbReference type="Gene3D" id="3.40.50.1820">
    <property type="entry name" value="alpha/beta hydrolase"/>
    <property type="match status" value="1"/>
</dbReference>
<keyword evidence="3" id="KW-1185">Reference proteome</keyword>
<dbReference type="InterPro" id="IPR002018">
    <property type="entry name" value="CarbesteraseB"/>
</dbReference>
<evidence type="ECO:0000313" key="2">
    <source>
        <dbReference type="EMBL" id="KAJ9131713.1"/>
    </source>
</evidence>
<organism evidence="2 3">
    <name type="scientific">Coniochaeta hoffmannii</name>
    <dbReference type="NCBI Taxonomy" id="91930"/>
    <lineage>
        <taxon>Eukaryota</taxon>
        <taxon>Fungi</taxon>
        <taxon>Dikarya</taxon>
        <taxon>Ascomycota</taxon>
        <taxon>Pezizomycotina</taxon>
        <taxon>Sordariomycetes</taxon>
        <taxon>Sordariomycetidae</taxon>
        <taxon>Coniochaetales</taxon>
        <taxon>Coniochaetaceae</taxon>
        <taxon>Coniochaeta</taxon>
    </lineage>
</organism>
<proteinExistence type="predicted"/>
<reference evidence="2" key="1">
    <citation type="submission" date="2022-07" db="EMBL/GenBank/DDBJ databases">
        <title>Fungi with potential for degradation of polypropylene.</title>
        <authorList>
            <person name="Gostincar C."/>
        </authorList>
    </citation>
    <scope>NUCLEOTIDE SEQUENCE</scope>
    <source>
        <strain evidence="2">EXF-13287</strain>
    </source>
</reference>
<dbReference type="SUPFAM" id="SSF53474">
    <property type="entry name" value="alpha/beta-Hydrolases"/>
    <property type="match status" value="1"/>
</dbReference>
<dbReference type="AlphaFoldDB" id="A0AA38VH48"/>
<dbReference type="EMBL" id="JANBVN010000231">
    <property type="protein sequence ID" value="KAJ9131713.1"/>
    <property type="molecule type" value="Genomic_DNA"/>
</dbReference>
<dbReference type="PANTHER" id="PTHR11559">
    <property type="entry name" value="CARBOXYLESTERASE"/>
    <property type="match status" value="1"/>
</dbReference>
<accession>A0AA38VH48</accession>
<comment type="caution">
    <text evidence="2">The sequence shown here is derived from an EMBL/GenBank/DDBJ whole genome shotgun (WGS) entry which is preliminary data.</text>
</comment>
<evidence type="ECO:0000259" key="1">
    <source>
        <dbReference type="Pfam" id="PF00135"/>
    </source>
</evidence>
<sequence length="554" mass="59458">MTPEAQAVTLQHPAIGSIKGTQYSPRVEEYRGIKYATLTDRFARGQLVENYPSTLDATSHGPLPVANPQNCDLEQLLLQHPLPHPEYQFSDLECLTLNVAAPNASVRAQAGGGSGRPFPVLVYVHGGGFVTGSANWPQWELARLVELSVERGSPIVAVGINYRLGPFGFLTSAAMREAGYQPNNGLHDQKLGFRWVQRHIAGFGGDPGALTYFGCSIGAASGFVHLQSEEPLFQRIAAWGGSGLMQPLPLGVAEVGYGMVVKALGLESLPPAEQVKELVRIPQADFEAKVRDVHAPYMAWVDGDIVRTVPTYSGIADPAGLKKVFPGVQWCPTVWMGSCSMDGAIFLITALAGRTDDLPQALKRCISTTLSAHPDLIPQLVSLYGLDSANTADEKALAIANFSTDVGFAQAAKATAQGWQASTGTALLSHFTCPNPWDGGWKGHATHGLDAAFVLQNYNQVLPEGQRGCAERMGRDMVDFVGGKDRLPWVGAEGGREIVYHAGCEGKGDESRVVSSEEAAEMTARRRELEGIVRGRTEVLDRLMDALGMLLSGQ</sequence>
<dbReference type="InterPro" id="IPR050309">
    <property type="entry name" value="Type-B_Carboxylest/Lipase"/>
</dbReference>
<dbReference type="Pfam" id="PF00135">
    <property type="entry name" value="COesterase"/>
    <property type="match status" value="1"/>
</dbReference>
<dbReference type="Proteomes" id="UP001174691">
    <property type="component" value="Unassembled WGS sequence"/>
</dbReference>
<name>A0AA38VH48_9PEZI</name>